<dbReference type="AlphaFoldDB" id="A0A2T4ICQ7"/>
<evidence type="ECO:0000256" key="1">
    <source>
        <dbReference type="SAM" id="SignalP"/>
    </source>
</evidence>
<dbReference type="Proteomes" id="UP000241193">
    <property type="component" value="Unassembled WGS sequence"/>
</dbReference>
<dbReference type="Pfam" id="PF03413">
    <property type="entry name" value="PepSY"/>
    <property type="match status" value="1"/>
</dbReference>
<dbReference type="EMBL" id="PZKC01000012">
    <property type="protein sequence ID" value="PTD95564.1"/>
    <property type="molecule type" value="Genomic_DNA"/>
</dbReference>
<dbReference type="RefSeq" id="WP_107494346.1">
    <property type="nucleotide sequence ID" value="NZ_PZKC01000012.1"/>
</dbReference>
<feature type="domain" description="PepSY" evidence="2">
    <location>
        <begin position="42"/>
        <end position="99"/>
    </location>
</feature>
<name>A0A2T4ICQ7_9RHOO</name>
<reference evidence="3 4" key="2">
    <citation type="submission" date="2018-04" db="EMBL/GenBank/DDBJ databases">
        <title>Thauera lacus sp. nov., isolated from an saline lake in Inner Mongolia, China.</title>
        <authorList>
            <person name="Liang Q.-Y."/>
        </authorList>
    </citation>
    <scope>NUCLEOTIDE SEQUENCE [LARGE SCALE GENOMIC DNA]</scope>
    <source>
        <strain evidence="3 4">D20</strain>
    </source>
</reference>
<accession>A0A2T4ICQ7</accession>
<evidence type="ECO:0000313" key="4">
    <source>
        <dbReference type="Proteomes" id="UP000241193"/>
    </source>
</evidence>
<protein>
    <submittedName>
        <fullName evidence="3">Peptidase</fullName>
    </submittedName>
</protein>
<proteinExistence type="predicted"/>
<comment type="caution">
    <text evidence="3">The sequence shown here is derived from an EMBL/GenBank/DDBJ whole genome shotgun (WGS) entry which is preliminary data.</text>
</comment>
<dbReference type="OrthoDB" id="8527445at2"/>
<evidence type="ECO:0000313" key="3">
    <source>
        <dbReference type="EMBL" id="PTD95564.1"/>
    </source>
</evidence>
<sequence length="109" mass="12185">MKPISSLPPLVLLLCALTLPAAAGGSDDHERARRALQAGEILPLTEVLATLEHSHPGQILEVELENERGIWIYEIKLLQEGGRVHKLEVDARSGELLRSRSRHKREEVR</sequence>
<reference evidence="3 4" key="1">
    <citation type="submission" date="2018-03" db="EMBL/GenBank/DDBJ databases">
        <authorList>
            <person name="Keele B.F."/>
        </authorList>
    </citation>
    <scope>NUCLEOTIDE SEQUENCE [LARGE SCALE GENOMIC DNA]</scope>
    <source>
        <strain evidence="3 4">D20</strain>
    </source>
</reference>
<dbReference type="Gene3D" id="3.10.450.40">
    <property type="match status" value="1"/>
</dbReference>
<feature type="chain" id="PRO_5015586888" evidence="1">
    <location>
        <begin position="24"/>
        <end position="109"/>
    </location>
</feature>
<dbReference type="InterPro" id="IPR025711">
    <property type="entry name" value="PepSY"/>
</dbReference>
<keyword evidence="1" id="KW-0732">Signal</keyword>
<keyword evidence="4" id="KW-1185">Reference proteome</keyword>
<gene>
    <name evidence="3" type="ORF">C8261_14010</name>
</gene>
<evidence type="ECO:0000259" key="2">
    <source>
        <dbReference type="Pfam" id="PF03413"/>
    </source>
</evidence>
<feature type="signal peptide" evidence="1">
    <location>
        <begin position="1"/>
        <end position="23"/>
    </location>
</feature>
<organism evidence="3 4">
    <name type="scientific">Pseudothauera lacus</name>
    <dbReference type="NCBI Taxonomy" id="2136175"/>
    <lineage>
        <taxon>Bacteria</taxon>
        <taxon>Pseudomonadati</taxon>
        <taxon>Pseudomonadota</taxon>
        <taxon>Betaproteobacteria</taxon>
        <taxon>Rhodocyclales</taxon>
        <taxon>Zoogloeaceae</taxon>
        <taxon>Pseudothauera</taxon>
    </lineage>
</organism>